<dbReference type="EMBL" id="LK028578">
    <property type="protein sequence ID" value="CDS18102.1"/>
    <property type="molecule type" value="Genomic_DNA"/>
</dbReference>
<evidence type="ECO:0000313" key="3">
    <source>
        <dbReference type="Proteomes" id="UP000492820"/>
    </source>
</evidence>
<dbReference type="OrthoDB" id="10367175at2759"/>
<dbReference type="AlphaFoldDB" id="A0A068WDD4"/>
<reference evidence="2" key="2">
    <citation type="submission" date="2014-06" db="EMBL/GenBank/DDBJ databases">
        <authorList>
            <person name="Aslett M."/>
        </authorList>
    </citation>
    <scope>NUCLEOTIDE SEQUENCE</scope>
</reference>
<reference evidence="2 3" key="1">
    <citation type="journal article" date="2013" name="Nature">
        <title>The genomes of four tapeworm species reveal adaptations to parasitism.</title>
        <authorList>
            <person name="Tsai I.J."/>
            <person name="Zarowiecki M."/>
            <person name="Holroyd N."/>
            <person name="Garciarrubio A."/>
            <person name="Sanchez-Flores A."/>
            <person name="Brooks K.L."/>
            <person name="Tracey A."/>
            <person name="Bobes R.J."/>
            <person name="Fragoso G."/>
            <person name="Sciutto E."/>
            <person name="Aslett M."/>
            <person name="Beasley H."/>
            <person name="Bennett H.M."/>
            <person name="Cai J."/>
            <person name="Camicia F."/>
            <person name="Clark R."/>
            <person name="Cucher M."/>
            <person name="De Silva N."/>
            <person name="Day T.A."/>
            <person name="Deplazes P."/>
            <person name="Estrada K."/>
            <person name="Fernandez C."/>
            <person name="Holland P.W."/>
            <person name="Hou J."/>
            <person name="Hu S."/>
            <person name="Huckvale T."/>
            <person name="Hung S.S."/>
            <person name="Kamenetzky L."/>
            <person name="Keane J.A."/>
            <person name="Kiss F."/>
            <person name="Koziol U."/>
            <person name="Lambert O."/>
            <person name="Liu K."/>
            <person name="Luo X."/>
            <person name="Luo Y."/>
            <person name="Macchiaroli N."/>
            <person name="Nichol S."/>
            <person name="Paps J."/>
            <person name="Parkinson J."/>
            <person name="Pouchkina-Stantcheva N."/>
            <person name="Riddiford N."/>
            <person name="Rosenzvit M."/>
            <person name="Salinas G."/>
            <person name="Wasmuth J.D."/>
            <person name="Zamanian M."/>
            <person name="Zheng Y."/>
            <person name="Cai X."/>
            <person name="Soberon X."/>
            <person name="Olson P.D."/>
            <person name="Laclette J.P."/>
            <person name="Brehm K."/>
            <person name="Berriman M."/>
            <person name="Garciarrubio A."/>
            <person name="Bobes R.J."/>
            <person name="Fragoso G."/>
            <person name="Sanchez-Flores A."/>
            <person name="Estrada K."/>
            <person name="Cevallos M.A."/>
            <person name="Morett E."/>
            <person name="Gonzalez V."/>
            <person name="Portillo T."/>
            <person name="Ochoa-Leyva A."/>
            <person name="Jose M.V."/>
            <person name="Sciutto E."/>
            <person name="Landa A."/>
            <person name="Jimenez L."/>
            <person name="Valdes V."/>
            <person name="Carrero J.C."/>
            <person name="Larralde C."/>
            <person name="Morales-Montor J."/>
            <person name="Limon-Lason J."/>
            <person name="Soberon X."/>
            <person name="Laclette J.P."/>
        </authorList>
    </citation>
    <scope>NUCLEOTIDE SEQUENCE [LARGE SCALE GENOMIC DNA]</scope>
</reference>
<feature type="region of interest" description="Disordered" evidence="1">
    <location>
        <begin position="66"/>
        <end position="113"/>
    </location>
</feature>
<evidence type="ECO:0000256" key="1">
    <source>
        <dbReference type="SAM" id="MobiDB-lite"/>
    </source>
</evidence>
<name>A0A068WDD4_ECHGR</name>
<evidence type="ECO:0000313" key="2">
    <source>
        <dbReference type="EMBL" id="CDS18102.1"/>
    </source>
</evidence>
<evidence type="ECO:0000313" key="4">
    <source>
        <dbReference type="WBParaSite" id="EgrG_000584800"/>
    </source>
</evidence>
<gene>
    <name evidence="2" type="ORF">EgrG_000584800</name>
</gene>
<feature type="compositionally biased region" description="Basic and acidic residues" evidence="1">
    <location>
        <begin position="152"/>
        <end position="177"/>
    </location>
</feature>
<proteinExistence type="predicted"/>
<sequence>MELLEHIYGNHRSDYWPIRNTEILPNNVPNRLVYEIYHVLHVASVDDNRMNFGDKFPYADYAFGNSSEQSSDLNKQQRESASNTGTNTDVRSVQNPTSSEGALKPGEPDDRNYLLQRKRGTSNSEANTRCLNPDLLNAISSAETPPEAQQEDLLHTPDKPVVWKDSPHNAPLRESKPRRAKCSSTPRQLFPLDNP</sequence>
<accession>A0A068WDD4</accession>
<dbReference type="Proteomes" id="UP000492820">
    <property type="component" value="Unassembled WGS sequence"/>
</dbReference>
<organism evidence="2">
    <name type="scientific">Echinococcus granulosus</name>
    <name type="common">Hydatid tapeworm</name>
    <dbReference type="NCBI Taxonomy" id="6210"/>
    <lineage>
        <taxon>Eukaryota</taxon>
        <taxon>Metazoa</taxon>
        <taxon>Spiralia</taxon>
        <taxon>Lophotrochozoa</taxon>
        <taxon>Platyhelminthes</taxon>
        <taxon>Cestoda</taxon>
        <taxon>Eucestoda</taxon>
        <taxon>Cyclophyllidea</taxon>
        <taxon>Taeniidae</taxon>
        <taxon>Echinococcus</taxon>
        <taxon>Echinococcus granulosus group</taxon>
    </lineage>
</organism>
<protein>
    <submittedName>
        <fullName evidence="2 4">Uncharacterized protein</fullName>
    </submittedName>
</protein>
<feature type="region of interest" description="Disordered" evidence="1">
    <location>
        <begin position="140"/>
        <end position="195"/>
    </location>
</feature>
<feature type="compositionally biased region" description="Polar residues" evidence="1">
    <location>
        <begin position="66"/>
        <end position="100"/>
    </location>
</feature>
<dbReference type="WBParaSite" id="EgrG_000584800">
    <property type="protein sequence ID" value="EgrG_000584800"/>
    <property type="gene ID" value="EgrG_000584800"/>
</dbReference>
<reference evidence="4" key="3">
    <citation type="submission" date="2020-10" db="UniProtKB">
        <authorList>
            <consortium name="WormBaseParasite"/>
        </authorList>
    </citation>
    <scope>IDENTIFICATION</scope>
</reference>